<feature type="compositionally biased region" description="Polar residues" evidence="2">
    <location>
        <begin position="49"/>
        <end position="60"/>
    </location>
</feature>
<evidence type="ECO:0000256" key="3">
    <source>
        <dbReference type="SAM" id="Phobius"/>
    </source>
</evidence>
<dbReference type="EMBL" id="CP003098">
    <property type="protein sequence ID" value="AET33910.1"/>
    <property type="molecule type" value="Genomic_DNA"/>
</dbReference>
<keyword evidence="1" id="KW-0175">Coiled coil</keyword>
<dbReference type="eggNOG" id="arCOG04609">
    <property type="taxonomic scope" value="Archaea"/>
</dbReference>
<evidence type="ECO:0000259" key="4">
    <source>
        <dbReference type="Pfam" id="PF14257"/>
    </source>
</evidence>
<organism evidence="5 6">
    <name type="scientific">Pyrobaculum ferrireducens</name>
    <dbReference type="NCBI Taxonomy" id="1104324"/>
    <lineage>
        <taxon>Archaea</taxon>
        <taxon>Thermoproteota</taxon>
        <taxon>Thermoprotei</taxon>
        <taxon>Thermoproteales</taxon>
        <taxon>Thermoproteaceae</taxon>
        <taxon>Pyrobaculum</taxon>
    </lineage>
</organism>
<accession>G7VD31</accession>
<dbReference type="AlphaFoldDB" id="G7VD31"/>
<proteinExistence type="predicted"/>
<evidence type="ECO:0000313" key="6">
    <source>
        <dbReference type="Proteomes" id="UP000005867"/>
    </source>
</evidence>
<dbReference type="Proteomes" id="UP000005867">
    <property type="component" value="Chromosome"/>
</dbReference>
<feature type="transmembrane region" description="Helical" evidence="3">
    <location>
        <begin position="413"/>
        <end position="438"/>
    </location>
</feature>
<feature type="region of interest" description="Disordered" evidence="2">
    <location>
        <begin position="47"/>
        <end position="67"/>
    </location>
</feature>
<evidence type="ECO:0000256" key="2">
    <source>
        <dbReference type="SAM" id="MobiDB-lite"/>
    </source>
</evidence>
<evidence type="ECO:0000313" key="5">
    <source>
        <dbReference type="EMBL" id="AET33910.1"/>
    </source>
</evidence>
<keyword evidence="6" id="KW-1185">Reference proteome</keyword>
<feature type="domain" description="DUF4349" evidence="4">
    <location>
        <begin position="75"/>
        <end position="221"/>
    </location>
</feature>
<dbReference type="BioCyc" id="PSP1104324:GJSN-2470-MONOMER"/>
<keyword evidence="5" id="KW-0449">Lipoprotein</keyword>
<name>G7VD31_9CREN</name>
<dbReference type="KEGG" id="pyr:P186_2524"/>
<protein>
    <submittedName>
        <fullName evidence="5">Lipoprotein, putative</fullName>
    </submittedName>
</protein>
<keyword evidence="3" id="KW-0812">Transmembrane</keyword>
<gene>
    <name evidence="5" type="ORF">P186_2524</name>
</gene>
<feature type="coiled-coil region" evidence="1">
    <location>
        <begin position="176"/>
        <end position="210"/>
    </location>
</feature>
<dbReference type="HOGENOM" id="CLU_609196_0_0_2"/>
<dbReference type="InterPro" id="IPR025645">
    <property type="entry name" value="DUF4349"/>
</dbReference>
<dbReference type="STRING" id="1104324.P186_2524"/>
<sequence>MRGRTLFLIIIAASAAVTLFVGSHLLATSAVLTSGAPRALDLRGAPSADLSTATGATPQTLTPPAPSEFKDRLEVREGYIRLIVQDLEGAESAVRRAAAAVGGYVAGSEGGLGEVRLTVKVPSDRLDQFLAMVREIGPVDQFSVKAEEVGEVYIDLWARLNSTKATERRLLELLQRAQSVDEILKVEQELKRVRSEVERLEAELRSLAGRIAYATVVVHLVGGGVSYHVTLTAEVEDVEDAVRKFVDAVAKAGRISSMQFAGREGRVEAVVATTKLAQLEAQVPGAVVERKVASAPSATGTSTVVVNFVQKKRAYSIHLVLEVDNVEEAMRRIAGMGVGRVLSAYASQQSGEVRLSVPTEEVERLEKSLPGRLVDRRVELTYAPESQLIISLRRPANPLADALGAGLSAMTTVAVWLLAALLALAPVGALAYGAYYAYNKLAKRGARGR</sequence>
<dbReference type="Pfam" id="PF14257">
    <property type="entry name" value="DUF4349"/>
    <property type="match status" value="1"/>
</dbReference>
<dbReference type="OrthoDB" id="242217at2157"/>
<evidence type="ECO:0000256" key="1">
    <source>
        <dbReference type="SAM" id="Coils"/>
    </source>
</evidence>
<keyword evidence="3" id="KW-1133">Transmembrane helix</keyword>
<reference evidence="5 6" key="1">
    <citation type="journal article" date="2012" name="J. Bacteriol.">
        <title>Complete genome sequence of strain 1860, a crenarchaeon of the genus pyrobaculum able to grow with various electron acceptors.</title>
        <authorList>
            <person name="Mardanov A.V."/>
            <person name="Gumerov V.M."/>
            <person name="Slobodkina G.B."/>
            <person name="Beletsky A.V."/>
            <person name="Bonch-Osmolovskaya E.A."/>
            <person name="Ravin N.V."/>
            <person name="Skryabin K.G."/>
        </authorList>
    </citation>
    <scope>NUCLEOTIDE SEQUENCE [LARGE SCALE GENOMIC DNA]</scope>
    <source>
        <strain evidence="5 6">1860</strain>
    </source>
</reference>
<dbReference type="GeneID" id="11594126"/>
<keyword evidence="3" id="KW-0472">Membrane</keyword>
<dbReference type="RefSeq" id="WP_014289735.1">
    <property type="nucleotide sequence ID" value="NC_016645.1"/>
</dbReference>